<dbReference type="GO" id="GO:0009307">
    <property type="term" value="P:DNA restriction-modification system"/>
    <property type="evidence" value="ECO:0007669"/>
    <property type="project" value="UniProtKB-KW"/>
</dbReference>
<comment type="similarity">
    <text evidence="1">Belongs to the N(4)/N(6)-methyltransferase family.</text>
</comment>
<dbReference type="Gene3D" id="1.20.1260.30">
    <property type="match status" value="1"/>
</dbReference>
<evidence type="ECO:0000256" key="1">
    <source>
        <dbReference type="ARBA" id="ARBA00006594"/>
    </source>
</evidence>
<sequence>MENPIFGDNNKHARWSYFKNIADAEEMMRVVRDEAFPFIKNLGGEAAKSAYARHMKDAMFLIANPGLLSNVVSQIDSIPMEDRDTKGDLYEYMLSKLTTAGTNGQ</sequence>
<dbReference type="AlphaFoldDB" id="A0A3S1C4N9"/>
<dbReference type="Proteomes" id="UP000271624">
    <property type="component" value="Unassembled WGS sequence"/>
</dbReference>
<evidence type="ECO:0000313" key="4">
    <source>
        <dbReference type="Proteomes" id="UP000271624"/>
    </source>
</evidence>
<evidence type="ECO:0000256" key="2">
    <source>
        <dbReference type="ARBA" id="ARBA00022747"/>
    </source>
</evidence>
<reference evidence="3" key="2">
    <citation type="journal article" date="2019" name="Genome Biol. Evol.">
        <title>Day and night: Metabolic profiles and evolutionary relationships of six axenic non-marine cyanobacteria.</title>
        <authorList>
            <person name="Will S.E."/>
            <person name="Henke P."/>
            <person name="Boedeker C."/>
            <person name="Huang S."/>
            <person name="Brinkmann H."/>
            <person name="Rohde M."/>
            <person name="Jarek M."/>
            <person name="Friedl T."/>
            <person name="Seufert S."/>
            <person name="Schumacher M."/>
            <person name="Overmann J."/>
            <person name="Neumann-Schaal M."/>
            <person name="Petersen J."/>
        </authorList>
    </citation>
    <scope>NUCLEOTIDE SEQUENCE [LARGE SCALE GENOMIC DNA]</scope>
    <source>
        <strain evidence="3">PCC 7102</strain>
    </source>
</reference>
<proteinExistence type="inferred from homology"/>
<evidence type="ECO:0000313" key="3">
    <source>
        <dbReference type="EMBL" id="RUS96548.1"/>
    </source>
</evidence>
<reference evidence="3" key="1">
    <citation type="submission" date="2018-12" db="EMBL/GenBank/DDBJ databases">
        <authorList>
            <person name="Will S."/>
            <person name="Neumann-Schaal M."/>
            <person name="Henke P."/>
        </authorList>
    </citation>
    <scope>NUCLEOTIDE SEQUENCE</scope>
    <source>
        <strain evidence="3">PCC 7102</strain>
    </source>
</reference>
<dbReference type="InterPro" id="IPR038333">
    <property type="entry name" value="T1MK-like_N_sf"/>
</dbReference>
<accession>A0A3S1C4N9</accession>
<dbReference type="InterPro" id="IPR029063">
    <property type="entry name" value="SAM-dependent_MTases_sf"/>
</dbReference>
<protein>
    <submittedName>
        <fullName evidence="3">Uncharacterized protein</fullName>
    </submittedName>
</protein>
<keyword evidence="4" id="KW-1185">Reference proteome</keyword>
<keyword evidence="2" id="KW-0680">Restriction system</keyword>
<dbReference type="SUPFAM" id="SSF53335">
    <property type="entry name" value="S-adenosyl-L-methionine-dependent methyltransferases"/>
    <property type="match status" value="1"/>
</dbReference>
<dbReference type="EMBL" id="RSCL01000036">
    <property type="protein sequence ID" value="RUS96548.1"/>
    <property type="molecule type" value="Genomic_DNA"/>
</dbReference>
<comment type="caution">
    <text evidence="3">The sequence shown here is derived from an EMBL/GenBank/DDBJ whole genome shotgun (WGS) entry which is preliminary data.</text>
</comment>
<gene>
    <name evidence="3" type="ORF">DSM106972_087350</name>
</gene>
<name>A0A3S1C4N9_9CYAN</name>
<organism evidence="3 4">
    <name type="scientific">Dulcicalothrix desertica PCC 7102</name>
    <dbReference type="NCBI Taxonomy" id="232991"/>
    <lineage>
        <taxon>Bacteria</taxon>
        <taxon>Bacillati</taxon>
        <taxon>Cyanobacteriota</taxon>
        <taxon>Cyanophyceae</taxon>
        <taxon>Nostocales</taxon>
        <taxon>Calotrichaceae</taxon>
        <taxon>Dulcicalothrix</taxon>
    </lineage>
</organism>